<name>X1MVB7_9ZZZZ</name>
<organism evidence="2">
    <name type="scientific">marine sediment metagenome</name>
    <dbReference type="NCBI Taxonomy" id="412755"/>
    <lineage>
        <taxon>unclassified sequences</taxon>
        <taxon>metagenomes</taxon>
        <taxon>ecological metagenomes</taxon>
    </lineage>
</organism>
<gene>
    <name evidence="2" type="ORF">S06H3_38312</name>
</gene>
<feature type="non-terminal residue" evidence="2">
    <location>
        <position position="269"/>
    </location>
</feature>
<dbReference type="PANTHER" id="PTHR48101">
    <property type="entry name" value="METHYLMALONYL-COA MUTASE, MITOCHONDRIAL-RELATED"/>
    <property type="match status" value="1"/>
</dbReference>
<dbReference type="AlphaFoldDB" id="X1MVB7"/>
<feature type="domain" description="Methylmalonyl-CoA mutase alpha/beta chain catalytic" evidence="1">
    <location>
        <begin position="1"/>
        <end position="248"/>
    </location>
</feature>
<dbReference type="GO" id="GO:0031419">
    <property type="term" value="F:cobalamin binding"/>
    <property type="evidence" value="ECO:0007669"/>
    <property type="project" value="InterPro"/>
</dbReference>
<proteinExistence type="predicted"/>
<dbReference type="GO" id="GO:0016866">
    <property type="term" value="F:intramolecular transferase activity"/>
    <property type="evidence" value="ECO:0007669"/>
    <property type="project" value="InterPro"/>
</dbReference>
<dbReference type="Pfam" id="PF01642">
    <property type="entry name" value="MM_CoA_mutase"/>
    <property type="match status" value="1"/>
</dbReference>
<feature type="non-terminal residue" evidence="2">
    <location>
        <position position="1"/>
    </location>
</feature>
<reference evidence="2" key="1">
    <citation type="journal article" date="2014" name="Front. Microbiol.">
        <title>High frequency of phylogenetically diverse reductive dehalogenase-homologous genes in deep subseafloor sedimentary metagenomes.</title>
        <authorList>
            <person name="Kawai M."/>
            <person name="Futagami T."/>
            <person name="Toyoda A."/>
            <person name="Takaki Y."/>
            <person name="Nishi S."/>
            <person name="Hori S."/>
            <person name="Arai W."/>
            <person name="Tsubouchi T."/>
            <person name="Morono Y."/>
            <person name="Uchiyama I."/>
            <person name="Ito T."/>
            <person name="Fujiyama A."/>
            <person name="Inagaki F."/>
            <person name="Takami H."/>
        </authorList>
    </citation>
    <scope>NUCLEOTIDE SEQUENCE</scope>
    <source>
        <strain evidence="2">Expedition CK06-06</strain>
    </source>
</reference>
<dbReference type="InterPro" id="IPR016176">
    <property type="entry name" value="Cbl-dep_enz_cat"/>
</dbReference>
<dbReference type="SUPFAM" id="SSF51703">
    <property type="entry name" value="Cobalamin (vitamin B12)-dependent enzymes"/>
    <property type="match status" value="1"/>
</dbReference>
<evidence type="ECO:0000313" key="2">
    <source>
        <dbReference type="EMBL" id="GAI35627.1"/>
    </source>
</evidence>
<sequence>FNTPEDSNKLYREQYELGQTGFSVAPDITTAIGVDADDPMVEYEIGHSGLPLNTIEDVDVAFDGLPIDRASTYLAERGPITAMYFAVAEKRGIDLKQLRGTTAGCMISWAVLNIPLQPPPRGYRRYGADFIEWCSEVAPKWNPICHDSYNVRDLGLNAYEELGMLFASAIDFVEEEKRRGRIPLDRFVRRFAFNTAAHNDFFEEIAKIRAARRIWYKIVTDRYGIQDPNCAKFRVHVQSSGSTHTAQSRITTSSALPTRRLPLFWVELS</sequence>
<comment type="caution">
    <text evidence="2">The sequence shown here is derived from an EMBL/GenBank/DDBJ whole genome shotgun (WGS) entry which is preliminary data.</text>
</comment>
<dbReference type="EMBL" id="BARV01023340">
    <property type="protein sequence ID" value="GAI35627.1"/>
    <property type="molecule type" value="Genomic_DNA"/>
</dbReference>
<evidence type="ECO:0000259" key="1">
    <source>
        <dbReference type="Pfam" id="PF01642"/>
    </source>
</evidence>
<dbReference type="PANTHER" id="PTHR48101:SF1">
    <property type="entry name" value="METHYLMALONYL-COA MUTASE, LARGE SUBUNIT"/>
    <property type="match status" value="1"/>
</dbReference>
<dbReference type="InterPro" id="IPR006099">
    <property type="entry name" value="MeMalonylCoA_mutase_a/b_cat"/>
</dbReference>
<accession>X1MVB7</accession>
<dbReference type="Gene3D" id="3.20.20.240">
    <property type="entry name" value="Methylmalonyl-CoA mutase"/>
    <property type="match status" value="1"/>
</dbReference>
<protein>
    <recommendedName>
        <fullName evidence="1">Methylmalonyl-CoA mutase alpha/beta chain catalytic domain-containing protein</fullName>
    </recommendedName>
</protein>